<evidence type="ECO:0000256" key="4">
    <source>
        <dbReference type="ARBA" id="ARBA00035256"/>
    </source>
</evidence>
<dbReference type="PANTHER" id="PTHR12534:SF0">
    <property type="entry name" value="SMALL RIBOSOMAL SUBUNIT PROTEIN US2M"/>
    <property type="match status" value="1"/>
</dbReference>
<organism evidence="7 8">
    <name type="scientific">Candidatus Cryosericum terrychapinii</name>
    <dbReference type="NCBI Taxonomy" id="2290919"/>
    <lineage>
        <taxon>Bacteria</taxon>
        <taxon>Pseudomonadati</taxon>
        <taxon>Caldisericota/Cryosericota group</taxon>
        <taxon>Candidatus Cryosericota</taxon>
        <taxon>Candidatus Cryosericia</taxon>
        <taxon>Candidatus Cryosericales</taxon>
        <taxon>Candidatus Cryosericaceae</taxon>
        <taxon>Candidatus Cryosericum</taxon>
    </lineage>
</organism>
<keyword evidence="3 5" id="KW-0687">Ribonucleoprotein</keyword>
<dbReference type="Gene3D" id="3.40.50.10490">
    <property type="entry name" value="Glucose-6-phosphate isomerase like protein, domain 1"/>
    <property type="match status" value="1"/>
</dbReference>
<keyword evidence="8" id="KW-1185">Reference proteome</keyword>
<feature type="region of interest" description="Disordered" evidence="6">
    <location>
        <begin position="227"/>
        <end position="268"/>
    </location>
</feature>
<dbReference type="InterPro" id="IPR001865">
    <property type="entry name" value="Ribosomal_uS2"/>
</dbReference>
<dbReference type="EMBL" id="QXIS01000001">
    <property type="protein sequence ID" value="RIE06982.1"/>
    <property type="molecule type" value="Genomic_DNA"/>
</dbReference>
<dbReference type="GO" id="GO:0006412">
    <property type="term" value="P:translation"/>
    <property type="evidence" value="ECO:0007669"/>
    <property type="project" value="UniProtKB-UniRule"/>
</dbReference>
<dbReference type="SUPFAM" id="SSF52313">
    <property type="entry name" value="Ribosomal protein S2"/>
    <property type="match status" value="1"/>
</dbReference>
<evidence type="ECO:0000313" key="7">
    <source>
        <dbReference type="EMBL" id="RIE06982.1"/>
    </source>
</evidence>
<dbReference type="CDD" id="cd01425">
    <property type="entry name" value="RPS2"/>
    <property type="match status" value="1"/>
</dbReference>
<dbReference type="PANTHER" id="PTHR12534">
    <property type="entry name" value="30S RIBOSOMAL PROTEIN S2 PROKARYOTIC AND ORGANELLAR"/>
    <property type="match status" value="1"/>
</dbReference>
<name>A0A398CW69_9BACT</name>
<evidence type="ECO:0000313" key="8">
    <source>
        <dbReference type="Proteomes" id="UP000266328"/>
    </source>
</evidence>
<dbReference type="GO" id="GO:0003735">
    <property type="term" value="F:structural constituent of ribosome"/>
    <property type="evidence" value="ECO:0007669"/>
    <property type="project" value="InterPro"/>
</dbReference>
<protein>
    <recommendedName>
        <fullName evidence="4 5">Small ribosomal subunit protein uS2</fullName>
    </recommendedName>
</protein>
<comment type="caution">
    <text evidence="7">The sequence shown here is derived from an EMBL/GenBank/DDBJ whole genome shotgun (WGS) entry which is preliminary data.</text>
</comment>
<dbReference type="Gene3D" id="1.10.287.610">
    <property type="entry name" value="Helix hairpin bin"/>
    <property type="match status" value="1"/>
</dbReference>
<evidence type="ECO:0000256" key="3">
    <source>
        <dbReference type="ARBA" id="ARBA00023274"/>
    </source>
</evidence>
<dbReference type="GO" id="GO:0022627">
    <property type="term" value="C:cytosolic small ribosomal subunit"/>
    <property type="evidence" value="ECO:0007669"/>
    <property type="project" value="TreeGrafter"/>
</dbReference>
<dbReference type="NCBIfam" id="TIGR01011">
    <property type="entry name" value="rpsB_bact"/>
    <property type="match status" value="1"/>
</dbReference>
<evidence type="ECO:0000256" key="6">
    <source>
        <dbReference type="SAM" id="MobiDB-lite"/>
    </source>
</evidence>
<dbReference type="InterPro" id="IPR005706">
    <property type="entry name" value="Ribosomal_uS2_bac/mit/plastid"/>
</dbReference>
<dbReference type="RefSeq" id="WP_119088412.1">
    <property type="nucleotide sequence ID" value="NZ_QXIS01000001.1"/>
</dbReference>
<dbReference type="InterPro" id="IPR023591">
    <property type="entry name" value="Ribosomal_uS2_flav_dom_sf"/>
</dbReference>
<reference evidence="7 8" key="1">
    <citation type="submission" date="2018-09" db="EMBL/GenBank/DDBJ databases">
        <title>Discovery and Ecogenomic Context for Candidatus Cryosericales, a Global Caldiserica Order Active in Thawing Permafrost.</title>
        <authorList>
            <person name="Martinez M.A."/>
            <person name="Woodcroft B.J."/>
            <person name="Ignacio Espinoza J.C."/>
            <person name="Zayed A."/>
            <person name="Singleton C.M."/>
            <person name="Boyd J."/>
            <person name="Li Y.-F."/>
            <person name="Purvine S."/>
            <person name="Maughan H."/>
            <person name="Hodgkins S.B."/>
            <person name="Anderson D."/>
            <person name="Sederholm M."/>
            <person name="Temperton B."/>
            <person name="Saleska S.R."/>
            <person name="Tyson G.W."/>
            <person name="Rich V.I."/>
        </authorList>
    </citation>
    <scope>NUCLEOTIDE SEQUENCE [LARGE SCALE GENOMIC DNA]</scope>
    <source>
        <strain evidence="7 8">SMC7</strain>
    </source>
</reference>
<accession>A0A398CW69</accession>
<dbReference type="PRINTS" id="PR00395">
    <property type="entry name" value="RIBOSOMALS2"/>
</dbReference>
<dbReference type="OrthoDB" id="9808036at2"/>
<evidence type="ECO:0000256" key="2">
    <source>
        <dbReference type="ARBA" id="ARBA00022980"/>
    </source>
</evidence>
<proteinExistence type="inferred from homology"/>
<evidence type="ECO:0000256" key="5">
    <source>
        <dbReference type="HAMAP-Rule" id="MF_00291"/>
    </source>
</evidence>
<feature type="compositionally biased region" description="Acidic residues" evidence="6">
    <location>
        <begin position="255"/>
        <end position="268"/>
    </location>
</feature>
<comment type="similarity">
    <text evidence="1 5">Belongs to the universal ribosomal protein uS2 family.</text>
</comment>
<keyword evidence="2 5" id="KW-0689">Ribosomal protein</keyword>
<dbReference type="HAMAP" id="MF_00291_B">
    <property type="entry name" value="Ribosomal_uS2_B"/>
    <property type="match status" value="1"/>
</dbReference>
<gene>
    <name evidence="5 7" type="primary">rpsB</name>
    <name evidence="7" type="ORF">SMC7_00410</name>
</gene>
<evidence type="ECO:0000256" key="1">
    <source>
        <dbReference type="ARBA" id="ARBA00006242"/>
    </source>
</evidence>
<dbReference type="AlphaFoldDB" id="A0A398CW69"/>
<feature type="compositionally biased region" description="Basic and acidic residues" evidence="6">
    <location>
        <begin position="234"/>
        <end position="254"/>
    </location>
</feature>
<sequence length="268" mass="30201">MAVVTMKSLLEAGVHFGHQVRRWDPRMKHFIFTQRNGIHIFDLKQTVAKLDEAYAFLSKVSREGGNVIFIGTKKAAQDIVREEATRAGAWYVNERWVGGLMTNYITVRKSIDRLKQIDREEADGVIETMGIKERTKTMKSKARLSKLFGGLRTMEGLPRAIYVIDTHKEHSAIQEAHVLGIPVVAIVDTNCNPDEIDYQIPANDDAIRSLRLITALMASALIEGREGVQQSEANEEHASMDDFAHEAEKAKEPVLEVEDTTDDENEVR</sequence>
<dbReference type="Proteomes" id="UP000266328">
    <property type="component" value="Unassembled WGS sequence"/>
</dbReference>
<dbReference type="PROSITE" id="PS00962">
    <property type="entry name" value="RIBOSOMAL_S2_1"/>
    <property type="match status" value="1"/>
</dbReference>
<dbReference type="Pfam" id="PF00318">
    <property type="entry name" value="Ribosomal_S2"/>
    <property type="match status" value="1"/>
</dbReference>
<dbReference type="InterPro" id="IPR018130">
    <property type="entry name" value="Ribosomal_uS2_CS"/>
</dbReference>